<evidence type="ECO:0000256" key="5">
    <source>
        <dbReference type="ARBA" id="ARBA00022729"/>
    </source>
</evidence>
<organism evidence="14 15">
    <name type="scientific">Candidatus Pullichristensenella stercorigallinarum</name>
    <dbReference type="NCBI Taxonomy" id="2840909"/>
    <lineage>
        <taxon>Bacteria</taxon>
        <taxon>Bacillati</taxon>
        <taxon>Bacillota</taxon>
        <taxon>Clostridia</taxon>
        <taxon>Candidatus Pullichristensenella</taxon>
    </lineage>
</organism>
<dbReference type="InterPro" id="IPR044021">
    <property type="entry name" value="CrtO"/>
</dbReference>
<comment type="function">
    <text evidence="12">Catalyzes the acylation of glycosyl-4,4'-diaponeurosporenoate, i.e. the esterification of glucose at the C6'' position with the carboxyl group of the C(15) fatty acid 12-methyltetradecanoic acid, to yield staphyloxanthin. This is the last step in the biosynthesis of this orange pigment, present in most staphylococci strains.</text>
</comment>
<comment type="similarity">
    <text evidence="10">Belongs to the acyltransferase CrtO family.</text>
</comment>
<evidence type="ECO:0000256" key="11">
    <source>
        <dbReference type="ARBA" id="ARBA00023667"/>
    </source>
</evidence>
<keyword evidence="5" id="KW-0732">Signal</keyword>
<reference evidence="14" key="2">
    <citation type="journal article" date="2021" name="PeerJ">
        <title>Extensive microbial diversity within the chicken gut microbiome revealed by metagenomics and culture.</title>
        <authorList>
            <person name="Gilroy R."/>
            <person name="Ravi A."/>
            <person name="Getino M."/>
            <person name="Pursley I."/>
            <person name="Horton D.L."/>
            <person name="Alikhan N.F."/>
            <person name="Baker D."/>
            <person name="Gharbi K."/>
            <person name="Hall N."/>
            <person name="Watson M."/>
            <person name="Adriaenssens E.M."/>
            <person name="Foster-Nyarko E."/>
            <person name="Jarju S."/>
            <person name="Secka A."/>
            <person name="Antonio M."/>
            <person name="Oren A."/>
            <person name="Chaudhuri R.R."/>
            <person name="La Ragione R."/>
            <person name="Hildebrand F."/>
            <person name="Pallen M.J."/>
        </authorList>
    </citation>
    <scope>NUCLEOTIDE SEQUENCE</scope>
    <source>
        <strain evidence="14">ChiSjej6B24-2974</strain>
    </source>
</reference>
<comment type="subcellular location">
    <subcellularLocation>
        <location evidence="1">Cell membrane</location>
        <topology evidence="1">Single-pass membrane protein</topology>
    </subcellularLocation>
</comment>
<evidence type="ECO:0000256" key="1">
    <source>
        <dbReference type="ARBA" id="ARBA00004162"/>
    </source>
</evidence>
<keyword evidence="3" id="KW-0808">Transferase</keyword>
<evidence type="ECO:0000256" key="13">
    <source>
        <dbReference type="SAM" id="Phobius"/>
    </source>
</evidence>
<keyword evidence="7 13" id="KW-0472">Membrane</keyword>
<evidence type="ECO:0000256" key="7">
    <source>
        <dbReference type="ARBA" id="ARBA00023136"/>
    </source>
</evidence>
<evidence type="ECO:0000313" key="14">
    <source>
        <dbReference type="EMBL" id="HIQ82854.1"/>
    </source>
</evidence>
<evidence type="ECO:0000256" key="8">
    <source>
        <dbReference type="ARBA" id="ARBA00023315"/>
    </source>
</evidence>
<evidence type="ECO:0000256" key="6">
    <source>
        <dbReference type="ARBA" id="ARBA00022989"/>
    </source>
</evidence>
<comment type="caution">
    <text evidence="14">The sequence shown here is derived from an EMBL/GenBank/DDBJ whole genome shotgun (WGS) entry which is preliminary data.</text>
</comment>
<evidence type="ECO:0000256" key="9">
    <source>
        <dbReference type="ARBA" id="ARBA00023588"/>
    </source>
</evidence>
<gene>
    <name evidence="14" type="ORF">IAA52_07095</name>
</gene>
<reference evidence="14" key="1">
    <citation type="submission" date="2020-10" db="EMBL/GenBank/DDBJ databases">
        <authorList>
            <person name="Gilroy R."/>
        </authorList>
    </citation>
    <scope>NUCLEOTIDE SEQUENCE</scope>
    <source>
        <strain evidence="14">ChiSjej6B24-2974</strain>
    </source>
</reference>
<dbReference type="Proteomes" id="UP000824260">
    <property type="component" value="Unassembled WGS sequence"/>
</dbReference>
<name>A0A9D0ZMA6_9FIRM</name>
<dbReference type="AlphaFoldDB" id="A0A9D0ZMA6"/>
<dbReference type="GO" id="GO:0016746">
    <property type="term" value="F:acyltransferase activity"/>
    <property type="evidence" value="ECO:0007669"/>
    <property type="project" value="UniProtKB-KW"/>
</dbReference>
<feature type="transmembrane region" description="Helical" evidence="13">
    <location>
        <begin position="12"/>
        <end position="34"/>
    </location>
</feature>
<dbReference type="GO" id="GO:0005886">
    <property type="term" value="C:plasma membrane"/>
    <property type="evidence" value="ECO:0007669"/>
    <property type="project" value="UniProtKB-SubCell"/>
</dbReference>
<feature type="transmembrane region" description="Helical" evidence="13">
    <location>
        <begin position="100"/>
        <end position="122"/>
    </location>
</feature>
<evidence type="ECO:0000256" key="12">
    <source>
        <dbReference type="ARBA" id="ARBA00025324"/>
    </source>
</evidence>
<evidence type="ECO:0000313" key="15">
    <source>
        <dbReference type="Proteomes" id="UP000824260"/>
    </source>
</evidence>
<accession>A0A9D0ZMA6</accession>
<evidence type="ECO:0000256" key="2">
    <source>
        <dbReference type="ARBA" id="ARBA00022475"/>
    </source>
</evidence>
<sequence>MFSRLLSQIPAFFGLILRFGVICLVMGILCFFIGEMMPRKNFDYSAFPYASYAWEKNGDIYLKLGINRWKDKVPDMSRYIPHTFRKKIGVMRSPEHVEGLIRETCVAELVHVVLIVLSPVFLVLLPKGWNWICMLLYDLFGNLPFILIQRYNRPRLVILLKRQRELQALQAAKKARAAAY</sequence>
<evidence type="ECO:0000256" key="3">
    <source>
        <dbReference type="ARBA" id="ARBA00022679"/>
    </source>
</evidence>
<evidence type="ECO:0000256" key="10">
    <source>
        <dbReference type="ARBA" id="ARBA00023603"/>
    </source>
</evidence>
<dbReference type="Pfam" id="PF18927">
    <property type="entry name" value="CrtO"/>
    <property type="match status" value="1"/>
</dbReference>
<comment type="pathway">
    <text evidence="9">Carotenoid biosynthesis; staphyloxanthin biosynthesis; staphyloxanthin from farnesyl diphosphate: step 5/5.</text>
</comment>
<keyword evidence="4 13" id="KW-0812">Transmembrane</keyword>
<evidence type="ECO:0000256" key="4">
    <source>
        <dbReference type="ARBA" id="ARBA00022692"/>
    </source>
</evidence>
<dbReference type="EMBL" id="DVFZ01000070">
    <property type="protein sequence ID" value="HIQ82854.1"/>
    <property type="molecule type" value="Genomic_DNA"/>
</dbReference>
<proteinExistence type="inferred from homology"/>
<keyword evidence="8" id="KW-0012">Acyltransferase</keyword>
<keyword evidence="2" id="KW-1003">Cell membrane</keyword>
<keyword evidence="6 13" id="KW-1133">Transmembrane helix</keyword>
<feature type="transmembrane region" description="Helical" evidence="13">
    <location>
        <begin position="128"/>
        <end position="148"/>
    </location>
</feature>
<protein>
    <recommendedName>
        <fullName evidence="11">Glycosyl-4,4'-diaponeurosporenoate acyltransferase</fullName>
    </recommendedName>
</protein>